<reference evidence="2 3" key="1">
    <citation type="submission" date="2019-03" db="EMBL/GenBank/DDBJ databases">
        <title>Genomic Encyclopedia of Type Strains, Phase III (KMG-III): the genomes of soil and plant-associated and newly described type strains.</title>
        <authorList>
            <person name="Whitman W."/>
        </authorList>
    </citation>
    <scope>NUCLEOTIDE SEQUENCE [LARGE SCALE GENOMIC DNA]</scope>
    <source>
        <strain evidence="2 3">CECT 8446</strain>
    </source>
</reference>
<feature type="signal peptide" evidence="1">
    <location>
        <begin position="1"/>
        <end position="24"/>
    </location>
</feature>
<protein>
    <recommendedName>
        <fullName evidence="4">PepSY domain-containing protein</fullName>
    </recommendedName>
</protein>
<name>A0A4R6TAD3_9BACT</name>
<dbReference type="EMBL" id="SNYF01000005">
    <property type="protein sequence ID" value="TDQ18912.1"/>
    <property type="molecule type" value="Genomic_DNA"/>
</dbReference>
<evidence type="ECO:0000313" key="2">
    <source>
        <dbReference type="EMBL" id="TDQ18912.1"/>
    </source>
</evidence>
<keyword evidence="3" id="KW-1185">Reference proteome</keyword>
<accession>A0A4R6TAD3</accession>
<gene>
    <name evidence="2" type="ORF">DFQ04_0723</name>
</gene>
<feature type="chain" id="PRO_5020646785" description="PepSY domain-containing protein" evidence="1">
    <location>
        <begin position="25"/>
        <end position="97"/>
    </location>
</feature>
<proteinExistence type="predicted"/>
<sequence length="97" mass="10826">MKTSIKLFTLILFTFLMACSSTDAEDPLDVFREIAYNSLTATEKSSLIGDWKEAEVGSWVDGYYLVSFATKDDSTLGPIRVVVDPVRGVVIEKLPRF</sequence>
<evidence type="ECO:0008006" key="4">
    <source>
        <dbReference type="Google" id="ProtNLM"/>
    </source>
</evidence>
<dbReference type="OrthoDB" id="826963at2"/>
<dbReference type="AlphaFoldDB" id="A0A4R6TAD3"/>
<keyword evidence="1" id="KW-0732">Signal</keyword>
<dbReference type="PROSITE" id="PS51257">
    <property type="entry name" value="PROKAR_LIPOPROTEIN"/>
    <property type="match status" value="1"/>
</dbReference>
<comment type="caution">
    <text evidence="2">The sequence shown here is derived from an EMBL/GenBank/DDBJ whole genome shotgun (WGS) entry which is preliminary data.</text>
</comment>
<evidence type="ECO:0000256" key="1">
    <source>
        <dbReference type="SAM" id="SignalP"/>
    </source>
</evidence>
<organism evidence="2 3">
    <name type="scientific">Algoriphagus boseongensis</name>
    <dbReference type="NCBI Taxonomy" id="1442587"/>
    <lineage>
        <taxon>Bacteria</taxon>
        <taxon>Pseudomonadati</taxon>
        <taxon>Bacteroidota</taxon>
        <taxon>Cytophagia</taxon>
        <taxon>Cytophagales</taxon>
        <taxon>Cyclobacteriaceae</taxon>
        <taxon>Algoriphagus</taxon>
    </lineage>
</organism>
<evidence type="ECO:0000313" key="3">
    <source>
        <dbReference type="Proteomes" id="UP000294535"/>
    </source>
</evidence>
<dbReference type="RefSeq" id="WP_133552751.1">
    <property type="nucleotide sequence ID" value="NZ_SNYF01000005.1"/>
</dbReference>
<dbReference type="Proteomes" id="UP000294535">
    <property type="component" value="Unassembled WGS sequence"/>
</dbReference>